<name>A0A2P2JGT3_RHIMU</name>
<dbReference type="AlphaFoldDB" id="A0A2P2JGT3"/>
<organism evidence="1">
    <name type="scientific">Rhizophora mucronata</name>
    <name type="common">Asiatic mangrove</name>
    <dbReference type="NCBI Taxonomy" id="61149"/>
    <lineage>
        <taxon>Eukaryota</taxon>
        <taxon>Viridiplantae</taxon>
        <taxon>Streptophyta</taxon>
        <taxon>Embryophyta</taxon>
        <taxon>Tracheophyta</taxon>
        <taxon>Spermatophyta</taxon>
        <taxon>Magnoliopsida</taxon>
        <taxon>eudicotyledons</taxon>
        <taxon>Gunneridae</taxon>
        <taxon>Pentapetalae</taxon>
        <taxon>rosids</taxon>
        <taxon>fabids</taxon>
        <taxon>Malpighiales</taxon>
        <taxon>Rhizophoraceae</taxon>
        <taxon>Rhizophora</taxon>
    </lineage>
</organism>
<reference evidence="1" key="1">
    <citation type="submission" date="2018-02" db="EMBL/GenBank/DDBJ databases">
        <title>Rhizophora mucronata_Transcriptome.</title>
        <authorList>
            <person name="Meera S.P."/>
            <person name="Sreeshan A."/>
            <person name="Augustine A."/>
        </authorList>
    </citation>
    <scope>NUCLEOTIDE SEQUENCE</scope>
    <source>
        <tissue evidence="1">Leaf</tissue>
    </source>
</reference>
<proteinExistence type="predicted"/>
<evidence type="ECO:0000313" key="1">
    <source>
        <dbReference type="EMBL" id="MBW92687.1"/>
    </source>
</evidence>
<sequence>MRVILQVGSPRLKNIFASIVRQNSLKLKLLLFN</sequence>
<protein>
    <submittedName>
        <fullName evidence="1">Uncharacterized protein</fullName>
    </submittedName>
</protein>
<dbReference type="EMBL" id="GGEC01012204">
    <property type="protein sequence ID" value="MBW92687.1"/>
    <property type="molecule type" value="Transcribed_RNA"/>
</dbReference>
<accession>A0A2P2JGT3</accession>